<organism evidence="2 4">
    <name type="scientific">Halodesulfurarchaeum formicicum</name>
    <dbReference type="NCBI Taxonomy" id="1873524"/>
    <lineage>
        <taxon>Archaea</taxon>
        <taxon>Methanobacteriati</taxon>
        <taxon>Methanobacteriota</taxon>
        <taxon>Stenosarchaea group</taxon>
        <taxon>Halobacteria</taxon>
        <taxon>Halobacteriales</taxon>
        <taxon>Halobacteriaceae</taxon>
        <taxon>Halodesulfurarchaeum</taxon>
    </lineage>
</organism>
<dbReference type="KEGG" id="hhsr:HSR6_0023"/>
<dbReference type="OrthoDB" id="69354at2157"/>
<name>A0A1D8S1M1_9EURY</name>
<dbReference type="EMBL" id="CP016804">
    <property type="protein sequence ID" value="APE94499.1"/>
    <property type="molecule type" value="Genomic_DNA"/>
</dbReference>
<evidence type="ECO:0000256" key="1">
    <source>
        <dbReference type="SAM" id="Phobius"/>
    </source>
</evidence>
<reference evidence="2 4" key="1">
    <citation type="submission" date="2016-06" db="EMBL/GenBank/DDBJ databases">
        <title>Discovery of anaerobic lithoheterotrophic haloarchaeon capable of sulfur respiration by hydrogen and formate.</title>
        <authorList>
            <person name="Sorokin D.Y."/>
            <person name="Kublanov I.V."/>
            <person name="Roman P."/>
            <person name="Sinninghe Damste J.S."/>
            <person name="Golyshin P.N."/>
            <person name="Rojo D."/>
            <person name="Ciordia S."/>
            <person name="Mena Md.C."/>
            <person name="Ferrer M."/>
            <person name="Smedile F."/>
            <person name="Messina E."/>
            <person name="La Cono V."/>
            <person name="Yakimov M.M."/>
        </authorList>
    </citation>
    <scope>NUCLEOTIDE SEQUENCE [LARGE SCALE GENOMIC DNA]</scope>
    <source>
        <strain evidence="2 4">HTSR1</strain>
    </source>
</reference>
<evidence type="ECO:0000313" key="3">
    <source>
        <dbReference type="EMBL" id="APE94499.1"/>
    </source>
</evidence>
<evidence type="ECO:0000313" key="5">
    <source>
        <dbReference type="Proteomes" id="UP000186165"/>
    </source>
</evidence>
<dbReference type="PANTHER" id="PTHR34655">
    <property type="entry name" value="CONSERVED WITHIN P. AEROPHILUM"/>
    <property type="match status" value="1"/>
</dbReference>
<dbReference type="InterPro" id="IPR032836">
    <property type="entry name" value="DsrE2-like"/>
</dbReference>
<dbReference type="KEGG" id="halh:HTSR_0023"/>
<keyword evidence="2" id="KW-0560">Oxidoreductase</keyword>
<dbReference type="SUPFAM" id="SSF75169">
    <property type="entry name" value="DsrEFH-like"/>
    <property type="match status" value="1"/>
</dbReference>
<accession>A0A1J1A9P1</accession>
<dbReference type="EC" id="1.6.99.3" evidence="2"/>
<dbReference type="InterPro" id="IPR027396">
    <property type="entry name" value="DsrEFH-like"/>
</dbReference>
<proteinExistence type="predicted"/>
<evidence type="ECO:0000313" key="2">
    <source>
        <dbReference type="EMBL" id="AOW79233.1"/>
    </source>
</evidence>
<protein>
    <submittedName>
        <fullName evidence="2">NADH dehydrogenase</fullName>
        <ecNumber evidence="2">1.6.99.3</ecNumber>
    </submittedName>
</protein>
<dbReference type="AlphaFoldDB" id="A0A1D8S1M1"/>
<dbReference type="EMBL" id="CP016070">
    <property type="protein sequence ID" value="AOW79233.1"/>
    <property type="molecule type" value="Genomic_DNA"/>
</dbReference>
<dbReference type="STRING" id="1873524.HSR6_0023"/>
<dbReference type="RefSeq" id="WP_070364020.1">
    <property type="nucleotide sequence ID" value="NZ_CP016070.1"/>
</dbReference>
<keyword evidence="1" id="KW-0472">Membrane</keyword>
<evidence type="ECO:0000313" key="4">
    <source>
        <dbReference type="Proteomes" id="UP000185608"/>
    </source>
</evidence>
<dbReference type="Gene3D" id="3.40.1260.10">
    <property type="entry name" value="DsrEFH-like"/>
    <property type="match status" value="1"/>
</dbReference>
<sequence>MDDDTTIEELREQITSLETQVEELQAEDDSPTEMVIIATKGTLDMAYPVLILGPMAAAFGWNVTVFATFWGLDMLHEENYRDLKLSSAGNPNMPLPNLLAVMPGMDRLTTKMMRDKIDEVGTDSVPELVERGLENGVNFQACQMTMDLMDYDDGEFIDGVETGVGAAHALRQMADSDVQLLV</sequence>
<keyword evidence="1" id="KW-0812">Transmembrane</keyword>
<dbReference type="Proteomes" id="UP000185608">
    <property type="component" value="Chromosome"/>
</dbReference>
<reference evidence="5" key="2">
    <citation type="submission" date="2016-08" db="EMBL/GenBank/DDBJ databases">
        <title>Discovery of first anaerobic lithoheterotrophic haloarchae widely represented in hypersaline habitats.</title>
        <authorList>
            <person name="Sorokin D.Y."/>
            <person name="Kublanov I.V."/>
            <person name="Roman P."/>
            <person name="Sinninghe Damste J.S."/>
            <person name="Golyshin P.N."/>
            <person name="Rojo D."/>
            <person name="Ciordia S."/>
            <person name="Mena Md.C."/>
            <person name="Ferrer M."/>
            <person name="Smedile F."/>
            <person name="Messina E."/>
            <person name="La Cono V."/>
            <person name="Yakimov M.M."/>
        </authorList>
    </citation>
    <scope>NUCLEOTIDE SEQUENCE [LARGE SCALE GENOMIC DNA]</scope>
    <source>
        <strain evidence="5">HSR6</strain>
    </source>
</reference>
<dbReference type="GO" id="GO:0016491">
    <property type="term" value="F:oxidoreductase activity"/>
    <property type="evidence" value="ECO:0007669"/>
    <property type="project" value="UniProtKB-KW"/>
</dbReference>
<accession>A0A1D8S1M1</accession>
<dbReference type="Pfam" id="PF13686">
    <property type="entry name" value="DrsE_2"/>
    <property type="match status" value="1"/>
</dbReference>
<dbReference type="PANTHER" id="PTHR34655:SF2">
    <property type="entry name" value="PEROXIREDOXIN FAMILY PROTEIN"/>
    <property type="match status" value="1"/>
</dbReference>
<dbReference type="Proteomes" id="UP000186165">
    <property type="component" value="Chromosome"/>
</dbReference>
<dbReference type="GeneID" id="30416552"/>
<gene>
    <name evidence="3" type="ORF">HSR6_0023</name>
    <name evidence="2" type="ORF">HTSR_0023</name>
</gene>
<feature type="transmembrane region" description="Helical" evidence="1">
    <location>
        <begin position="49"/>
        <end position="72"/>
    </location>
</feature>
<keyword evidence="1" id="KW-1133">Transmembrane helix</keyword>
<reference evidence="3" key="3">
    <citation type="journal article" date="2017" name="ISME J.">
        <title>Discovery of anaerobic lithoheterotrophic haloarchaea, ubiquitous in hypersaline habitats.</title>
        <authorList>
            <person name="Sorokin D.Y."/>
            <person name="Messina E."/>
            <person name="Smedile F."/>
            <person name="Roman P."/>
            <person name="Damste J.S.S."/>
            <person name="Ciordia S."/>
            <person name="Mena M.C."/>
            <person name="Ferrer M."/>
            <person name="Golyshin P.N."/>
            <person name="Kublanov I.V."/>
            <person name="Samarov N.I."/>
            <person name="Toshchakov S.V."/>
            <person name="La Cono V."/>
            <person name="Yakimov M.M."/>
        </authorList>
    </citation>
    <scope>NUCLEOTIDE SEQUENCE</scope>
    <source>
        <strain evidence="3">HSR6</strain>
    </source>
</reference>
<keyword evidence="5" id="KW-1185">Reference proteome</keyword>